<evidence type="ECO:0000256" key="1">
    <source>
        <dbReference type="SAM" id="SignalP"/>
    </source>
</evidence>
<feature type="signal peptide" evidence="1">
    <location>
        <begin position="1"/>
        <end position="24"/>
    </location>
</feature>
<name>A0ABS7TX42_9BACT</name>
<evidence type="ECO:0000313" key="3">
    <source>
        <dbReference type="Proteomes" id="UP001139031"/>
    </source>
</evidence>
<sequence>MRNSLALAVFALSAVAVSPPPAHACMNGVERVVDVTNRSVRRAEALLADGAYQAAVKEALATFPEVLQLTHRARRAGLFARAQRVVALAAVRSGGRVRLGSNMSGKTDAKRAANLAWAAMLLRVHHARGGDDVVVQVELAEALAALPAERAEAHARLKELGEADLLPTARAWGLLAELERERGDVTAAERAGRRCREIAPEGQVCGPKPATA</sequence>
<comment type="caution">
    <text evidence="2">The sequence shown here is derived from an EMBL/GenBank/DDBJ whole genome shotgun (WGS) entry which is preliminary data.</text>
</comment>
<keyword evidence="1" id="KW-0732">Signal</keyword>
<proteinExistence type="predicted"/>
<protein>
    <submittedName>
        <fullName evidence="2">Uncharacterized protein</fullName>
    </submittedName>
</protein>
<feature type="chain" id="PRO_5047095297" evidence="1">
    <location>
        <begin position="25"/>
        <end position="212"/>
    </location>
</feature>
<dbReference type="Proteomes" id="UP001139031">
    <property type="component" value="Unassembled WGS sequence"/>
</dbReference>
<organism evidence="2 3">
    <name type="scientific">Nannocystis pusilla</name>
    <dbReference type="NCBI Taxonomy" id="889268"/>
    <lineage>
        <taxon>Bacteria</taxon>
        <taxon>Pseudomonadati</taxon>
        <taxon>Myxococcota</taxon>
        <taxon>Polyangia</taxon>
        <taxon>Nannocystales</taxon>
        <taxon>Nannocystaceae</taxon>
        <taxon>Nannocystis</taxon>
    </lineage>
</organism>
<gene>
    <name evidence="2" type="ORF">K7C98_26620</name>
</gene>
<reference evidence="2" key="1">
    <citation type="submission" date="2021-08" db="EMBL/GenBank/DDBJ databases">
        <authorList>
            <person name="Stevens D.C."/>
        </authorList>
    </citation>
    <scope>NUCLEOTIDE SEQUENCE</scope>
    <source>
        <strain evidence="2">DSM 53165</strain>
    </source>
</reference>
<dbReference type="RefSeq" id="WP_224194583.1">
    <property type="nucleotide sequence ID" value="NZ_JAIRAU010000035.1"/>
</dbReference>
<keyword evidence="3" id="KW-1185">Reference proteome</keyword>
<dbReference type="EMBL" id="JAIRAU010000035">
    <property type="protein sequence ID" value="MBZ5712829.1"/>
    <property type="molecule type" value="Genomic_DNA"/>
</dbReference>
<accession>A0ABS7TX42</accession>
<evidence type="ECO:0000313" key="2">
    <source>
        <dbReference type="EMBL" id="MBZ5712829.1"/>
    </source>
</evidence>